<comment type="caution">
    <text evidence="4">The sequence shown here is derived from an EMBL/GenBank/DDBJ whole genome shotgun (WGS) entry which is preliminary data.</text>
</comment>
<protein>
    <submittedName>
        <fullName evidence="4">Polysaccharide deacetylase</fullName>
    </submittedName>
</protein>
<proteinExistence type="predicted"/>
<dbReference type="PROSITE" id="PS51677">
    <property type="entry name" value="NODB"/>
    <property type="match status" value="1"/>
</dbReference>
<dbReference type="GO" id="GO:0046872">
    <property type="term" value="F:metal ion binding"/>
    <property type="evidence" value="ECO:0007669"/>
    <property type="project" value="UniProtKB-KW"/>
</dbReference>
<evidence type="ECO:0000256" key="1">
    <source>
        <dbReference type="ARBA" id="ARBA00022723"/>
    </source>
</evidence>
<evidence type="ECO:0000313" key="5">
    <source>
        <dbReference type="Proteomes" id="UP000599688"/>
    </source>
</evidence>
<gene>
    <name evidence="4" type="ORF">GCM10010831_01120</name>
</gene>
<dbReference type="EMBL" id="BMGL01000001">
    <property type="protein sequence ID" value="GGE03255.1"/>
    <property type="molecule type" value="Genomic_DNA"/>
</dbReference>
<dbReference type="PANTHER" id="PTHR10587">
    <property type="entry name" value="GLYCOSYL TRANSFERASE-RELATED"/>
    <property type="match status" value="1"/>
</dbReference>
<dbReference type="Gene3D" id="3.20.20.370">
    <property type="entry name" value="Glycoside hydrolase/deacetylase"/>
    <property type="match status" value="1"/>
</dbReference>
<sequence>MEIVPHQTPLWLKQLYPKRIWSFETTKQKEKTIYLTFDDGPIPKITPWVLATLQKYNAQASFFCIGENLQKHSKIAQQVIAAGHSLGNHTQHHVSGWKIGFNKYIEDFELAQKEFEKQDFETKLFRPPYGKITTKQASFLLQKKIKIIMWDVLTKDYAKHLNPKELLEKSILATSSGSIVVFHDSEKAYRNLQYILPKYLAHFSKLGYQFKAI</sequence>
<dbReference type="CDD" id="cd10917">
    <property type="entry name" value="CE4_NodB_like_6s_7s"/>
    <property type="match status" value="1"/>
</dbReference>
<feature type="domain" description="NodB homology" evidence="3">
    <location>
        <begin position="31"/>
        <end position="211"/>
    </location>
</feature>
<dbReference type="Proteomes" id="UP000599688">
    <property type="component" value="Unassembled WGS sequence"/>
</dbReference>
<organism evidence="4 5">
    <name type="scientific">Psychroflexus salis</name>
    <dbReference type="NCBI Taxonomy" id="1526574"/>
    <lineage>
        <taxon>Bacteria</taxon>
        <taxon>Pseudomonadati</taxon>
        <taxon>Bacteroidota</taxon>
        <taxon>Flavobacteriia</taxon>
        <taxon>Flavobacteriales</taxon>
        <taxon>Flavobacteriaceae</taxon>
        <taxon>Psychroflexus</taxon>
    </lineage>
</organism>
<dbReference type="InterPro" id="IPR011330">
    <property type="entry name" value="Glyco_hydro/deAcase_b/a-brl"/>
</dbReference>
<evidence type="ECO:0000259" key="3">
    <source>
        <dbReference type="PROSITE" id="PS51677"/>
    </source>
</evidence>
<dbReference type="GO" id="GO:0016810">
    <property type="term" value="F:hydrolase activity, acting on carbon-nitrogen (but not peptide) bonds"/>
    <property type="evidence" value="ECO:0007669"/>
    <property type="project" value="InterPro"/>
</dbReference>
<dbReference type="RefSeq" id="WP_188404811.1">
    <property type="nucleotide sequence ID" value="NZ_BMGL01000001.1"/>
</dbReference>
<keyword evidence="2" id="KW-0378">Hydrolase</keyword>
<reference evidence="4 5" key="1">
    <citation type="journal article" date="2014" name="Int. J. Syst. Evol. Microbiol.">
        <title>Complete genome sequence of Corynebacterium casei LMG S-19264T (=DSM 44701T), isolated from a smear-ripened cheese.</title>
        <authorList>
            <consortium name="US DOE Joint Genome Institute (JGI-PGF)"/>
            <person name="Walter F."/>
            <person name="Albersmeier A."/>
            <person name="Kalinowski J."/>
            <person name="Ruckert C."/>
        </authorList>
    </citation>
    <scope>NUCLEOTIDE SEQUENCE [LARGE SCALE GENOMIC DNA]</scope>
    <source>
        <strain evidence="4 5">CGMCC 1.12925</strain>
    </source>
</reference>
<dbReference type="InterPro" id="IPR002509">
    <property type="entry name" value="NODB_dom"/>
</dbReference>
<dbReference type="InterPro" id="IPR050248">
    <property type="entry name" value="Polysacc_deacetylase_ArnD"/>
</dbReference>
<keyword evidence="1" id="KW-0479">Metal-binding</keyword>
<evidence type="ECO:0000313" key="4">
    <source>
        <dbReference type="EMBL" id="GGE03255.1"/>
    </source>
</evidence>
<dbReference type="AlphaFoldDB" id="A0A916ZLK1"/>
<dbReference type="Pfam" id="PF01522">
    <property type="entry name" value="Polysacc_deac_1"/>
    <property type="match status" value="1"/>
</dbReference>
<dbReference type="GO" id="GO:0005975">
    <property type="term" value="P:carbohydrate metabolic process"/>
    <property type="evidence" value="ECO:0007669"/>
    <property type="project" value="InterPro"/>
</dbReference>
<accession>A0A916ZLK1</accession>
<keyword evidence="5" id="KW-1185">Reference proteome</keyword>
<dbReference type="SUPFAM" id="SSF88713">
    <property type="entry name" value="Glycoside hydrolase/deacetylase"/>
    <property type="match status" value="1"/>
</dbReference>
<evidence type="ECO:0000256" key="2">
    <source>
        <dbReference type="ARBA" id="ARBA00022801"/>
    </source>
</evidence>
<name>A0A916ZLK1_9FLAO</name>
<dbReference type="PANTHER" id="PTHR10587:SF133">
    <property type="entry name" value="CHITIN DEACETYLASE 1-RELATED"/>
    <property type="match status" value="1"/>
</dbReference>
<dbReference type="GO" id="GO:0016020">
    <property type="term" value="C:membrane"/>
    <property type="evidence" value="ECO:0007669"/>
    <property type="project" value="TreeGrafter"/>
</dbReference>